<sequence length="390" mass="45941">MNDIKKIFKAIKLNKYRPSSSSYFDPVRKYFVPKTPEEEVRQKTIEFLETQLGVPLNRMRVEEAMAHTKRRARGRADIVVYRDDEKINPLMVIECKAPEVDISCDEVREQAERYRNILKADYIMLVNGYKLIIYKYQDGKNFELVNISSYKELLESKVSFVENVLLEPYTYKEIMSYELQHKFTKIYVGCETPRPIKVFALNFLNLILLKTINKKSVLESIGVYEDRGTGRTRFGNSAGYNYQIKTRLFIAKDRKNKDQILGLSLFGKYNTQLNVSIMNRERRHHSLQLDMDKFCKYEYSTNKIVITHSGTLSTGRGGSISKFTVIDYVRNNAPDLIRNEEVYLGVIDNSRLLEWNQPDVQNFINNLFRYAVLRDEVRKKYKRKRSRTKK</sequence>
<dbReference type="InterPro" id="IPR029464">
    <property type="entry name" value="HSDR_N"/>
</dbReference>
<name>A0A480AZF1_9FIRM</name>
<organism evidence="2 3">
    <name type="scientific">Veillonella tobetsuensis</name>
    <dbReference type="NCBI Taxonomy" id="1110546"/>
    <lineage>
        <taxon>Bacteria</taxon>
        <taxon>Bacillati</taxon>
        <taxon>Bacillota</taxon>
        <taxon>Negativicutes</taxon>
        <taxon>Veillonellales</taxon>
        <taxon>Veillonellaceae</taxon>
        <taxon>Veillonella</taxon>
    </lineage>
</organism>
<dbReference type="Pfam" id="PF13588">
    <property type="entry name" value="HSDR_N_2"/>
    <property type="match status" value="1"/>
</dbReference>
<evidence type="ECO:0000313" key="2">
    <source>
        <dbReference type="EMBL" id="GCL66814.1"/>
    </source>
</evidence>
<accession>A0A480AZF1</accession>
<reference evidence="2 3" key="1">
    <citation type="submission" date="2019-03" db="EMBL/GenBank/DDBJ databases">
        <title>Draft genome sequences of two Veillonella tobetsuensis clinical isolates from intraoperative bronchial fluids of elderly patients with pulmonary carcinoma.</title>
        <authorList>
            <person name="Akiyama T."/>
        </authorList>
    </citation>
    <scope>NUCLEOTIDE SEQUENCE [LARGE SCALE GENOMIC DNA]</scope>
    <source>
        <strain evidence="2 3">PAGU 1578</strain>
    </source>
</reference>
<dbReference type="RefSeq" id="WP_137660427.1">
    <property type="nucleotide sequence ID" value="NZ_BJCQ01000010.1"/>
</dbReference>
<evidence type="ECO:0000259" key="1">
    <source>
        <dbReference type="Pfam" id="PF13588"/>
    </source>
</evidence>
<protein>
    <recommendedName>
        <fullName evidence="1">Type I restriction enzyme R protein N-terminal domain-containing protein</fullName>
    </recommendedName>
</protein>
<proteinExistence type="predicted"/>
<feature type="domain" description="Type I restriction enzyme R protein N-terminal" evidence="1">
    <location>
        <begin position="36"/>
        <end position="142"/>
    </location>
</feature>
<evidence type="ECO:0000313" key="3">
    <source>
        <dbReference type="Proteomes" id="UP000300381"/>
    </source>
</evidence>
<dbReference type="Proteomes" id="UP000300381">
    <property type="component" value="Unassembled WGS sequence"/>
</dbReference>
<dbReference type="EMBL" id="BJCQ01000010">
    <property type="protein sequence ID" value="GCL66814.1"/>
    <property type="molecule type" value="Genomic_DNA"/>
</dbReference>
<dbReference type="AlphaFoldDB" id="A0A480AZF1"/>
<dbReference type="Gene3D" id="3.90.1570.30">
    <property type="match status" value="1"/>
</dbReference>
<comment type="caution">
    <text evidence="2">The sequence shown here is derived from an EMBL/GenBank/DDBJ whole genome shotgun (WGS) entry which is preliminary data.</text>
</comment>
<gene>
    <name evidence="2" type="ORF">PAGU1578_04350</name>
</gene>